<protein>
    <submittedName>
        <fullName evidence="11">Sugar phosphate exchanger</fullName>
    </submittedName>
</protein>
<keyword evidence="5 9" id="KW-0812">Transmembrane</keyword>
<dbReference type="InterPro" id="IPR036259">
    <property type="entry name" value="MFS_trans_sf"/>
</dbReference>
<dbReference type="Pfam" id="PF07690">
    <property type="entry name" value="MFS_1"/>
    <property type="match status" value="1"/>
</dbReference>
<dbReference type="PANTHER" id="PTHR43184">
    <property type="entry name" value="MAJOR FACILITATOR SUPERFAMILY TRANSPORTER 16, ISOFORM B"/>
    <property type="match status" value="1"/>
</dbReference>
<dbReference type="EMBL" id="JNBR01000147">
    <property type="protein sequence ID" value="OQR96342.1"/>
    <property type="molecule type" value="Genomic_DNA"/>
</dbReference>
<feature type="transmembrane region" description="Helical" evidence="9">
    <location>
        <begin position="158"/>
        <end position="177"/>
    </location>
</feature>
<dbReference type="Proteomes" id="UP000243579">
    <property type="component" value="Unassembled WGS sequence"/>
</dbReference>
<evidence type="ECO:0000256" key="6">
    <source>
        <dbReference type="ARBA" id="ARBA00022989"/>
    </source>
</evidence>
<feature type="region of interest" description="Disordered" evidence="8">
    <location>
        <begin position="494"/>
        <end position="517"/>
    </location>
</feature>
<feature type="transmembrane region" description="Helical" evidence="9">
    <location>
        <begin position="324"/>
        <end position="343"/>
    </location>
</feature>
<accession>A0A1V9ZEE6</accession>
<feature type="transmembrane region" description="Helical" evidence="9">
    <location>
        <begin position="12"/>
        <end position="33"/>
    </location>
</feature>
<keyword evidence="12" id="KW-1185">Reference proteome</keyword>
<feature type="transmembrane region" description="Helical" evidence="9">
    <location>
        <begin position="60"/>
        <end position="79"/>
    </location>
</feature>
<evidence type="ECO:0000256" key="4">
    <source>
        <dbReference type="ARBA" id="ARBA00022597"/>
    </source>
</evidence>
<evidence type="ECO:0000256" key="9">
    <source>
        <dbReference type="SAM" id="Phobius"/>
    </source>
</evidence>
<dbReference type="SUPFAM" id="SSF103473">
    <property type="entry name" value="MFS general substrate transporter"/>
    <property type="match status" value="1"/>
</dbReference>
<dbReference type="PANTHER" id="PTHR43184:SF12">
    <property type="entry name" value="SUGAR PHOSPHATE EXCHANGER 3"/>
    <property type="match status" value="1"/>
</dbReference>
<feature type="transmembrane region" description="Helical" evidence="9">
    <location>
        <begin position="261"/>
        <end position="286"/>
    </location>
</feature>
<keyword evidence="7 9" id="KW-0472">Membrane</keyword>
<evidence type="ECO:0000256" key="5">
    <source>
        <dbReference type="ARBA" id="ARBA00022692"/>
    </source>
</evidence>
<evidence type="ECO:0000259" key="10">
    <source>
        <dbReference type="PROSITE" id="PS50850"/>
    </source>
</evidence>
<dbReference type="InterPro" id="IPR011701">
    <property type="entry name" value="MFS"/>
</dbReference>
<feature type="domain" description="Major facilitator superfamily (MFS) profile" evidence="10">
    <location>
        <begin position="14"/>
        <end position="460"/>
    </location>
</feature>
<comment type="similarity">
    <text evidence="2">Belongs to the major facilitator superfamily. Organophosphate:Pi antiporter (OPA) (TC 2.A.1.4) family.</text>
</comment>
<evidence type="ECO:0000313" key="12">
    <source>
        <dbReference type="Proteomes" id="UP000243579"/>
    </source>
</evidence>
<dbReference type="Gene3D" id="1.20.1250.20">
    <property type="entry name" value="MFS general substrate transporter like domains"/>
    <property type="match status" value="2"/>
</dbReference>
<name>A0A1V9ZEE6_ACHHY</name>
<keyword evidence="3" id="KW-0813">Transport</keyword>
<sequence length="517" mass="55782">MEANKGDEDPRLWVMKARTFAITFFSYAMFHVARKSFSSIKGELGKEEWMQSSLTTSQSNMYGIMDMVFMGCYASGLYVSGMMGDRVDLRLFITLGMFCTGASLIVFGLAGFADIHAFAFFVGLWGINGLVQSCGWPSNVAVMSRWFGHNERGVAMGLWSGCSSFGNIFGGALVGLLCTYLDATIAWKVTLLVAGGLLWALSLVVCCFLVPDPKDLALTSVPIETPETPPTKPNILEPQDLDKPKHLPGISFWRAWLIPGVLPYALAYACIKSVSYSLFFWVPYYLSVAFSMETSRANFYSILYDFGAIIGAVLGGFITDRMEVRSPYVVASLVCATLVLHFLHGATEHGTATILFALGLLTGGPETLITTAISADLGMHPSLLGNAQALATVAGIIDGTGSFGAALMQFVVGAVAHCEQTCSVDGDCTTTCGWWQVFTVLQVMLVVGMLCLSKMVYQDVGVLCRPAPRATALTKFHSRDLAGRRTQVPVMMGDADDFTGGTRAETPSHNPDDIIPA</sequence>
<evidence type="ECO:0000256" key="8">
    <source>
        <dbReference type="SAM" id="MobiDB-lite"/>
    </source>
</evidence>
<dbReference type="InterPro" id="IPR020846">
    <property type="entry name" value="MFS_dom"/>
</dbReference>
<reference evidence="11 12" key="1">
    <citation type="journal article" date="2014" name="Genome Biol. Evol.">
        <title>The secreted proteins of Achlya hypogyna and Thraustotheca clavata identify the ancestral oomycete secretome and reveal gene acquisitions by horizontal gene transfer.</title>
        <authorList>
            <person name="Misner I."/>
            <person name="Blouin N."/>
            <person name="Leonard G."/>
            <person name="Richards T.A."/>
            <person name="Lane C.E."/>
        </authorList>
    </citation>
    <scope>NUCLEOTIDE SEQUENCE [LARGE SCALE GENOMIC DNA]</scope>
    <source>
        <strain evidence="11 12">ATCC 48635</strain>
    </source>
</reference>
<dbReference type="GO" id="GO:0022857">
    <property type="term" value="F:transmembrane transporter activity"/>
    <property type="evidence" value="ECO:0007669"/>
    <property type="project" value="InterPro"/>
</dbReference>
<organism evidence="11 12">
    <name type="scientific">Achlya hypogyna</name>
    <name type="common">Oomycete</name>
    <name type="synonym">Protoachlya hypogyna</name>
    <dbReference type="NCBI Taxonomy" id="1202772"/>
    <lineage>
        <taxon>Eukaryota</taxon>
        <taxon>Sar</taxon>
        <taxon>Stramenopiles</taxon>
        <taxon>Oomycota</taxon>
        <taxon>Saprolegniomycetes</taxon>
        <taxon>Saprolegniales</taxon>
        <taxon>Achlyaceae</taxon>
        <taxon>Achlya</taxon>
    </lineage>
</organism>
<dbReference type="InterPro" id="IPR000849">
    <property type="entry name" value="Sugar_P_transporter"/>
</dbReference>
<dbReference type="OrthoDB" id="3639251at2759"/>
<dbReference type="PIRSF" id="PIRSF002808">
    <property type="entry name" value="Hexose_phosphate_transp"/>
    <property type="match status" value="1"/>
</dbReference>
<feature type="transmembrane region" description="Helical" evidence="9">
    <location>
        <begin position="355"/>
        <end position="375"/>
    </location>
</feature>
<evidence type="ECO:0000256" key="1">
    <source>
        <dbReference type="ARBA" id="ARBA00004141"/>
    </source>
</evidence>
<dbReference type="STRING" id="1202772.A0A1V9ZEE6"/>
<comment type="subcellular location">
    <subcellularLocation>
        <location evidence="1">Membrane</location>
        <topology evidence="1">Multi-pass membrane protein</topology>
    </subcellularLocation>
</comment>
<feature type="transmembrane region" description="Helical" evidence="9">
    <location>
        <begin position="91"/>
        <end position="110"/>
    </location>
</feature>
<proteinExistence type="inferred from homology"/>
<evidence type="ECO:0000256" key="3">
    <source>
        <dbReference type="ARBA" id="ARBA00022448"/>
    </source>
</evidence>
<comment type="caution">
    <text evidence="11">The sequence shown here is derived from an EMBL/GenBank/DDBJ whole genome shotgun (WGS) entry which is preliminary data.</text>
</comment>
<evidence type="ECO:0000256" key="7">
    <source>
        <dbReference type="ARBA" id="ARBA00023136"/>
    </source>
</evidence>
<feature type="transmembrane region" description="Helical" evidence="9">
    <location>
        <begin position="189"/>
        <end position="211"/>
    </location>
</feature>
<gene>
    <name evidence="11" type="ORF">ACHHYP_16028</name>
</gene>
<feature type="transmembrane region" description="Helical" evidence="9">
    <location>
        <begin position="298"/>
        <end position="318"/>
    </location>
</feature>
<keyword evidence="4" id="KW-0762">Sugar transport</keyword>
<evidence type="ECO:0000256" key="2">
    <source>
        <dbReference type="ARBA" id="ARBA00009598"/>
    </source>
</evidence>
<evidence type="ECO:0000313" key="11">
    <source>
        <dbReference type="EMBL" id="OQR96342.1"/>
    </source>
</evidence>
<keyword evidence="6 9" id="KW-1133">Transmembrane helix</keyword>
<dbReference type="GO" id="GO:0005789">
    <property type="term" value="C:endoplasmic reticulum membrane"/>
    <property type="evidence" value="ECO:0007669"/>
    <property type="project" value="TreeGrafter"/>
</dbReference>
<dbReference type="AlphaFoldDB" id="A0A1V9ZEE6"/>
<dbReference type="PROSITE" id="PS50850">
    <property type="entry name" value="MFS"/>
    <property type="match status" value="1"/>
</dbReference>